<keyword evidence="6 9" id="KW-0489">Methyltransferase</keyword>
<evidence type="ECO:0000256" key="5">
    <source>
        <dbReference type="ARBA" id="ARBA00022490"/>
    </source>
</evidence>
<keyword evidence="5 9" id="KW-0963">Cytoplasm</keyword>
<comment type="caution">
    <text evidence="10">The sequence shown here is derived from an EMBL/GenBank/DDBJ whole genome shotgun (WGS) entry which is preliminary data.</text>
</comment>
<proteinExistence type="inferred from homology"/>
<name>A0A1F6U0L4_9PROT</name>
<comment type="similarity">
    <text evidence="3 9">Belongs to the class I-like SAM-binding methyltransferase superfamily. TPMT family.</text>
</comment>
<dbReference type="SUPFAM" id="SSF53335">
    <property type="entry name" value="S-adenosyl-L-methionine-dependent methyltransferases"/>
    <property type="match status" value="1"/>
</dbReference>
<dbReference type="GO" id="GO:0032259">
    <property type="term" value="P:methylation"/>
    <property type="evidence" value="ECO:0007669"/>
    <property type="project" value="UniProtKB-KW"/>
</dbReference>
<evidence type="ECO:0000256" key="7">
    <source>
        <dbReference type="ARBA" id="ARBA00022679"/>
    </source>
</evidence>
<dbReference type="NCBIfam" id="NF009732">
    <property type="entry name" value="PRK13255.1"/>
    <property type="match status" value="1"/>
</dbReference>
<feature type="binding site" evidence="9">
    <location>
        <position position="123"/>
    </location>
    <ligand>
        <name>S-adenosyl-L-methionine</name>
        <dbReference type="ChEBI" id="CHEBI:59789"/>
    </ligand>
</feature>
<dbReference type="InterPro" id="IPR022474">
    <property type="entry name" value="Thiopur_S-MeTfrase_Se/Te_detox"/>
</dbReference>
<dbReference type="HAMAP" id="MF_00812">
    <property type="entry name" value="Thiopur_methtran"/>
    <property type="match status" value="1"/>
</dbReference>
<gene>
    <name evidence="9" type="primary">tpm</name>
    <name evidence="10" type="ORF">A3B81_05650</name>
</gene>
<evidence type="ECO:0000313" key="10">
    <source>
        <dbReference type="EMBL" id="OGI50879.1"/>
    </source>
</evidence>
<dbReference type="EC" id="2.1.1.67" evidence="4 9"/>
<dbReference type="GO" id="GO:0010038">
    <property type="term" value="P:response to metal ion"/>
    <property type="evidence" value="ECO:0007669"/>
    <property type="project" value="InterPro"/>
</dbReference>
<evidence type="ECO:0000256" key="8">
    <source>
        <dbReference type="ARBA" id="ARBA00022691"/>
    </source>
</evidence>
<evidence type="ECO:0000256" key="4">
    <source>
        <dbReference type="ARBA" id="ARBA00011905"/>
    </source>
</evidence>
<comment type="catalytic activity">
    <reaction evidence="1 9">
        <text>S-adenosyl-L-methionine + a thiopurine = S-adenosyl-L-homocysteine + a thiopurine S-methylether.</text>
        <dbReference type="EC" id="2.1.1.67"/>
    </reaction>
</comment>
<dbReference type="NCBIfam" id="TIGR03840">
    <property type="entry name" value="TMPT_Se_Te"/>
    <property type="match status" value="1"/>
</dbReference>
<dbReference type="PIRSF" id="PIRSF023956">
    <property type="entry name" value="Thiopurine_S-methyltransferase"/>
    <property type="match status" value="1"/>
</dbReference>
<dbReference type="InterPro" id="IPR008854">
    <property type="entry name" value="TPMT"/>
</dbReference>
<dbReference type="Pfam" id="PF05724">
    <property type="entry name" value="TPMT"/>
    <property type="match status" value="1"/>
</dbReference>
<feature type="binding site" evidence="9">
    <location>
        <position position="10"/>
    </location>
    <ligand>
        <name>S-adenosyl-L-methionine</name>
        <dbReference type="ChEBI" id="CHEBI:59789"/>
    </ligand>
</feature>
<dbReference type="InterPro" id="IPR025835">
    <property type="entry name" value="Thiopurine_S-MeTrfase"/>
</dbReference>
<dbReference type="PANTHER" id="PTHR10259:SF11">
    <property type="entry name" value="THIOPURINE S-METHYLTRANSFERASE"/>
    <property type="match status" value="1"/>
</dbReference>
<organism evidence="10 11">
    <name type="scientific">Candidatus Muproteobacteria bacterium RIFCSPHIGHO2_02_FULL_65_16</name>
    <dbReference type="NCBI Taxonomy" id="1817766"/>
    <lineage>
        <taxon>Bacteria</taxon>
        <taxon>Pseudomonadati</taxon>
        <taxon>Pseudomonadota</taxon>
        <taxon>Candidatus Muproteobacteria</taxon>
    </lineage>
</organism>
<sequence length="221" mass="25317">MDTEFWLERWKKNEIGFHQREINPYLQAHWGRLNLAPASPVFVPLCGKSADMLWLRARGHAVLGIEISPVAVRDLHTENDLQPRISTQGRFERWETDGLVILRGDFFDLAPRDLSDVAGVYDRAALVALPPPLRARYVGHLRTILPVDAAILLVTMEYPQEQMAGPPFSVTEEEVRGLYESRYAVTHLATKDILDANPRFREQGLSRLVEKIYHLTPRRLN</sequence>
<dbReference type="Gene3D" id="3.40.50.150">
    <property type="entry name" value="Vaccinia Virus protein VP39"/>
    <property type="match status" value="1"/>
</dbReference>
<dbReference type="AlphaFoldDB" id="A0A1F6U0L4"/>
<evidence type="ECO:0000256" key="6">
    <source>
        <dbReference type="ARBA" id="ARBA00022603"/>
    </source>
</evidence>
<evidence type="ECO:0000256" key="3">
    <source>
        <dbReference type="ARBA" id="ARBA00008145"/>
    </source>
</evidence>
<protein>
    <recommendedName>
        <fullName evidence="4 9">Thiopurine S-methyltransferase</fullName>
        <ecNumber evidence="4 9">2.1.1.67</ecNumber>
    </recommendedName>
    <alternativeName>
        <fullName evidence="9">Thiopurine methyltransferase</fullName>
    </alternativeName>
</protein>
<evidence type="ECO:0000256" key="2">
    <source>
        <dbReference type="ARBA" id="ARBA00004496"/>
    </source>
</evidence>
<dbReference type="GO" id="GO:0008119">
    <property type="term" value="F:thiopurine S-methyltransferase activity"/>
    <property type="evidence" value="ECO:0007669"/>
    <property type="project" value="UniProtKB-UniRule"/>
</dbReference>
<keyword evidence="8 9" id="KW-0949">S-adenosyl-L-methionine</keyword>
<dbReference type="PANTHER" id="PTHR10259">
    <property type="entry name" value="THIOPURINE S-METHYLTRANSFERASE"/>
    <property type="match status" value="1"/>
</dbReference>
<feature type="binding site" evidence="9">
    <location>
        <position position="45"/>
    </location>
    <ligand>
        <name>S-adenosyl-L-methionine</name>
        <dbReference type="ChEBI" id="CHEBI:59789"/>
    </ligand>
</feature>
<dbReference type="GO" id="GO:0005737">
    <property type="term" value="C:cytoplasm"/>
    <property type="evidence" value="ECO:0007669"/>
    <property type="project" value="UniProtKB-SubCell"/>
</dbReference>
<dbReference type="PROSITE" id="PS51585">
    <property type="entry name" value="SAM_MT_TPMT"/>
    <property type="match status" value="1"/>
</dbReference>
<evidence type="ECO:0000313" key="11">
    <source>
        <dbReference type="Proteomes" id="UP000179362"/>
    </source>
</evidence>
<dbReference type="InterPro" id="IPR029063">
    <property type="entry name" value="SAM-dependent_MTases_sf"/>
</dbReference>
<reference evidence="10 11" key="1">
    <citation type="journal article" date="2016" name="Nat. Commun.">
        <title>Thousands of microbial genomes shed light on interconnected biogeochemical processes in an aquifer system.</title>
        <authorList>
            <person name="Anantharaman K."/>
            <person name="Brown C.T."/>
            <person name="Hug L.A."/>
            <person name="Sharon I."/>
            <person name="Castelle C.J."/>
            <person name="Probst A.J."/>
            <person name="Thomas B.C."/>
            <person name="Singh A."/>
            <person name="Wilkins M.J."/>
            <person name="Karaoz U."/>
            <person name="Brodie E.L."/>
            <person name="Williams K.H."/>
            <person name="Hubbard S.S."/>
            <person name="Banfield J.F."/>
        </authorList>
    </citation>
    <scope>NUCLEOTIDE SEQUENCE [LARGE SCALE GENOMIC DNA]</scope>
</reference>
<dbReference type="FunFam" id="3.40.50.150:FF:000101">
    <property type="entry name" value="Thiopurine S-methyltransferase"/>
    <property type="match status" value="1"/>
</dbReference>
<accession>A0A1F6U0L4</accession>
<comment type="subcellular location">
    <subcellularLocation>
        <location evidence="2 9">Cytoplasm</location>
    </subcellularLocation>
</comment>
<keyword evidence="7 9" id="KW-0808">Transferase</keyword>
<dbReference type="EMBL" id="MFTA01000073">
    <property type="protein sequence ID" value="OGI50879.1"/>
    <property type="molecule type" value="Genomic_DNA"/>
</dbReference>
<evidence type="ECO:0000256" key="9">
    <source>
        <dbReference type="HAMAP-Rule" id="MF_00812"/>
    </source>
</evidence>
<evidence type="ECO:0000256" key="1">
    <source>
        <dbReference type="ARBA" id="ARBA00000903"/>
    </source>
</evidence>
<dbReference type="Proteomes" id="UP000179362">
    <property type="component" value="Unassembled WGS sequence"/>
</dbReference>
<feature type="binding site" evidence="9">
    <location>
        <position position="66"/>
    </location>
    <ligand>
        <name>S-adenosyl-L-methionine</name>
        <dbReference type="ChEBI" id="CHEBI:59789"/>
    </ligand>
</feature>